<dbReference type="OrthoDB" id="9764961at2"/>
<proteinExistence type="predicted"/>
<dbReference type="InterPro" id="IPR029063">
    <property type="entry name" value="SAM-dependent_MTases_sf"/>
</dbReference>
<reference evidence="4 5" key="1">
    <citation type="journal article" date="2015" name="Genome Announc.">
        <title>Expanding the biotechnology potential of lactobacilli through comparative genomics of 213 strains and associated genera.</title>
        <authorList>
            <person name="Sun Z."/>
            <person name="Harris H.M."/>
            <person name="McCann A."/>
            <person name="Guo C."/>
            <person name="Argimon S."/>
            <person name="Zhang W."/>
            <person name="Yang X."/>
            <person name="Jeffery I.B."/>
            <person name="Cooney J.C."/>
            <person name="Kagawa T.F."/>
            <person name="Liu W."/>
            <person name="Song Y."/>
            <person name="Salvetti E."/>
            <person name="Wrobel A."/>
            <person name="Rasinkangas P."/>
            <person name="Parkhill J."/>
            <person name="Rea M.C."/>
            <person name="O'Sullivan O."/>
            <person name="Ritari J."/>
            <person name="Douillard F.P."/>
            <person name="Paul Ross R."/>
            <person name="Yang R."/>
            <person name="Briner A.E."/>
            <person name="Felis G.E."/>
            <person name="de Vos W.M."/>
            <person name="Barrangou R."/>
            <person name="Klaenhammer T.R."/>
            <person name="Caufield P.W."/>
            <person name="Cui Y."/>
            <person name="Zhang H."/>
            <person name="O'Toole P.W."/>
        </authorList>
    </citation>
    <scope>NUCLEOTIDE SEQUENCE [LARGE SCALE GENOMIC DNA]</scope>
    <source>
        <strain evidence="4 5">DSM 18527</strain>
    </source>
</reference>
<gene>
    <name evidence="4" type="ORF">FC83_GL000383</name>
</gene>
<dbReference type="SUPFAM" id="SSF53335">
    <property type="entry name" value="S-adenosyl-L-methionine-dependent methyltransferases"/>
    <property type="match status" value="1"/>
</dbReference>
<dbReference type="STRING" id="1423734.FC83_GL000383"/>
<keyword evidence="5" id="KW-1185">Reference proteome</keyword>
<evidence type="ECO:0000313" key="5">
    <source>
        <dbReference type="Proteomes" id="UP000051236"/>
    </source>
</evidence>
<keyword evidence="2 4" id="KW-0808">Transferase</keyword>
<keyword evidence="1 4" id="KW-0489">Methyltransferase</keyword>
<dbReference type="Proteomes" id="UP000051236">
    <property type="component" value="Unassembled WGS sequence"/>
</dbReference>
<evidence type="ECO:0000313" key="4">
    <source>
        <dbReference type="EMBL" id="KRM32517.1"/>
    </source>
</evidence>
<evidence type="ECO:0000259" key="3">
    <source>
        <dbReference type="Pfam" id="PF05175"/>
    </source>
</evidence>
<dbReference type="CDD" id="cd02440">
    <property type="entry name" value="AdoMet_MTases"/>
    <property type="match status" value="1"/>
</dbReference>
<dbReference type="GO" id="GO:0032259">
    <property type="term" value="P:methylation"/>
    <property type="evidence" value="ECO:0007669"/>
    <property type="project" value="UniProtKB-KW"/>
</dbReference>
<dbReference type="RefSeq" id="WP_035452810.1">
    <property type="nucleotide sequence ID" value="NZ_AZGA01000070.1"/>
</dbReference>
<name>X0PS24_9LACO</name>
<dbReference type="InterPro" id="IPR046977">
    <property type="entry name" value="RsmC/RlmG"/>
</dbReference>
<dbReference type="Pfam" id="PF05175">
    <property type="entry name" value="MTS"/>
    <property type="match status" value="1"/>
</dbReference>
<feature type="domain" description="Methyltransferase small" evidence="3">
    <location>
        <begin position="28"/>
        <end position="196"/>
    </location>
</feature>
<dbReference type="InterPro" id="IPR007848">
    <property type="entry name" value="Small_mtfrase_dom"/>
</dbReference>
<dbReference type="PATRIC" id="fig|1423734.3.peg.383"/>
<organism evidence="4 5">
    <name type="scientific">Agrilactobacillus composti DSM 18527 = JCM 14202</name>
    <dbReference type="NCBI Taxonomy" id="1423734"/>
    <lineage>
        <taxon>Bacteria</taxon>
        <taxon>Bacillati</taxon>
        <taxon>Bacillota</taxon>
        <taxon>Bacilli</taxon>
        <taxon>Lactobacillales</taxon>
        <taxon>Lactobacillaceae</taxon>
        <taxon>Agrilactobacillus</taxon>
    </lineage>
</organism>
<evidence type="ECO:0000256" key="2">
    <source>
        <dbReference type="ARBA" id="ARBA00022679"/>
    </source>
</evidence>
<dbReference type="EMBL" id="AZGA01000070">
    <property type="protein sequence ID" value="KRM32517.1"/>
    <property type="molecule type" value="Genomic_DNA"/>
</dbReference>
<dbReference type="Gene3D" id="3.40.50.150">
    <property type="entry name" value="Vaccinia Virus protein VP39"/>
    <property type="match status" value="1"/>
</dbReference>
<dbReference type="GO" id="GO:0008757">
    <property type="term" value="F:S-adenosylmethionine-dependent methyltransferase activity"/>
    <property type="evidence" value="ECO:0007669"/>
    <property type="project" value="InterPro"/>
</dbReference>
<protein>
    <submittedName>
        <fullName evidence="4">16S rRNA m(2)G 1207 methyltransferase</fullName>
    </submittedName>
</protein>
<comment type="caution">
    <text evidence="4">The sequence shown here is derived from an EMBL/GenBank/DDBJ whole genome shotgun (WGS) entry which is preliminary data.</text>
</comment>
<sequence>MTEYYYSQNPEVASDQQQFSFELLGHTLKFTTDNGVFSKRTVDYGSRVLIGTIPAQKLVAGPLLDLGCGYGPIGLTLAAQFPKRQIVLSDVNERALALAQKNAQDNQLTNVQVIESAGYTKLDQQFAGIWTNPPIRAGKQVVNDMLTTASAHLVPGGQLFAVLQKKQGAPSAKKLMQATFGNCDIIQRDKGYYILRSQN</sequence>
<evidence type="ECO:0000256" key="1">
    <source>
        <dbReference type="ARBA" id="ARBA00022603"/>
    </source>
</evidence>
<dbReference type="PANTHER" id="PTHR47816">
    <property type="entry name" value="RIBOSOMAL RNA SMALL SUBUNIT METHYLTRANSFERASE C"/>
    <property type="match status" value="1"/>
</dbReference>
<accession>X0PS24</accession>
<dbReference type="AlphaFoldDB" id="X0PS24"/>
<dbReference type="eggNOG" id="COG2813">
    <property type="taxonomic scope" value="Bacteria"/>
</dbReference>
<dbReference type="PANTHER" id="PTHR47816:SF4">
    <property type="entry name" value="RIBOSOMAL RNA SMALL SUBUNIT METHYLTRANSFERASE C"/>
    <property type="match status" value="1"/>
</dbReference>